<organism evidence="2 4">
    <name type="scientific">Candidatus Iainarchaeum sp</name>
    <dbReference type="NCBI Taxonomy" id="3101447"/>
    <lineage>
        <taxon>Archaea</taxon>
        <taxon>Candidatus Iainarchaeota</taxon>
        <taxon>Candidatus Iainarchaeia</taxon>
        <taxon>Candidatus Iainarchaeales</taxon>
        <taxon>Candidatus Iainarchaeaceae</taxon>
        <taxon>Candidatus Iainarchaeum</taxon>
    </lineage>
</organism>
<proteinExistence type="predicted"/>
<dbReference type="Proteomes" id="UP000564964">
    <property type="component" value="Unassembled WGS sequence"/>
</dbReference>
<feature type="transmembrane region" description="Helical" evidence="1">
    <location>
        <begin position="16"/>
        <end position="35"/>
    </location>
</feature>
<gene>
    <name evidence="2" type="ORF">HA252_02845</name>
    <name evidence="3" type="ORF">J4203_02100</name>
</gene>
<feature type="transmembrane region" description="Helical" evidence="1">
    <location>
        <begin position="41"/>
        <end position="58"/>
    </location>
</feature>
<dbReference type="AlphaFoldDB" id="A0A7J4JM26"/>
<evidence type="ECO:0000313" key="2">
    <source>
        <dbReference type="EMBL" id="HIH16316.1"/>
    </source>
</evidence>
<evidence type="ECO:0000313" key="4">
    <source>
        <dbReference type="Proteomes" id="UP000564964"/>
    </source>
</evidence>
<evidence type="ECO:0000313" key="3">
    <source>
        <dbReference type="EMBL" id="MBS3062640.1"/>
    </source>
</evidence>
<accession>A0A7J4JM26</accession>
<protein>
    <submittedName>
        <fullName evidence="2">DUF2933 domain-containing protein</fullName>
    </submittedName>
</protein>
<keyword evidence="1" id="KW-1133">Transmembrane helix</keyword>
<comment type="caution">
    <text evidence="2">The sequence shown here is derived from an EMBL/GenBank/DDBJ whole genome shotgun (WGS) entry which is preliminary data.</text>
</comment>
<name>A0A7J4JM26_9ARCH</name>
<keyword evidence="1" id="KW-0472">Membrane</keyword>
<dbReference type="EMBL" id="JAGVWE010000002">
    <property type="protein sequence ID" value="MBS3062640.1"/>
    <property type="molecule type" value="Genomic_DNA"/>
</dbReference>
<evidence type="ECO:0000256" key="1">
    <source>
        <dbReference type="SAM" id="Phobius"/>
    </source>
</evidence>
<sequence length="81" mass="9208">MSWKEKFSQVWQDHTLLMLACCLVPLLLLAAALYLGVNNDLLFFGFLLLCPLLHFFLMKDMHKQGGNETEGKEEACHQGVP</sequence>
<dbReference type="EMBL" id="DUGH01000069">
    <property type="protein sequence ID" value="HIH16316.1"/>
    <property type="molecule type" value="Genomic_DNA"/>
</dbReference>
<reference evidence="3" key="2">
    <citation type="submission" date="2021-03" db="EMBL/GenBank/DDBJ databases">
        <authorList>
            <person name="Jaffe A."/>
        </authorList>
    </citation>
    <scope>NUCLEOTIDE SEQUENCE</scope>
    <source>
        <strain evidence="3">RIFCSPLOWO2_01_FULL_58_19</strain>
    </source>
</reference>
<reference evidence="4" key="1">
    <citation type="journal article" date="2020" name="bioRxiv">
        <title>A rank-normalized archaeal taxonomy based on genome phylogeny resolves widespread incomplete and uneven classifications.</title>
        <authorList>
            <person name="Rinke C."/>
            <person name="Chuvochina M."/>
            <person name="Mussig A.J."/>
            <person name="Chaumeil P.-A."/>
            <person name="Waite D.W."/>
            <person name="Whitman W.B."/>
            <person name="Parks D.H."/>
            <person name="Hugenholtz P."/>
        </authorList>
    </citation>
    <scope>NUCLEOTIDE SEQUENCE [LARGE SCALE GENOMIC DNA]</scope>
</reference>
<keyword evidence="1" id="KW-0812">Transmembrane</keyword>
<reference evidence="3" key="3">
    <citation type="submission" date="2021-05" db="EMBL/GenBank/DDBJ databases">
        <title>Protein family content uncovers lineage relationships and bacterial pathway maintenance mechanisms in DPANN archaea.</title>
        <authorList>
            <person name="Castelle C.J."/>
            <person name="Meheust R."/>
            <person name="Jaffe A.L."/>
            <person name="Seitz K."/>
            <person name="Gong X."/>
            <person name="Baker B.J."/>
            <person name="Banfield J.F."/>
        </authorList>
    </citation>
    <scope>NUCLEOTIDE SEQUENCE</scope>
    <source>
        <strain evidence="3">RIFCSPLOWO2_01_FULL_58_19</strain>
    </source>
</reference>
<dbReference type="Proteomes" id="UP000678237">
    <property type="component" value="Unassembled WGS sequence"/>
</dbReference>